<accession>A0A532V589</accession>
<name>A0A532V589_UNCL8</name>
<evidence type="ECO:0000313" key="1">
    <source>
        <dbReference type="EMBL" id="TKJ42351.1"/>
    </source>
</evidence>
<sequence length="234" mass="25973">MLISCLVILVGCGREEIAADLIPPEDVLLTVRSADTSLVEEGIDAVPGGHYIYLSWLASPADDLAGYRVFRQTQDSADFDMVDEVDAFITEYEDHDPILAPNQITGLTLGFSYWVVAFDEAGNVSNLSDEATYRLMPTPVLSPPVVQGDSLVFSWSYNQYDPLDFSFYVIRLFQQQGSDWIPIWIYVHNVPFPLEAAYYSVFLSAGTYKYQVDVVGAPLDLPAGSEADLEFAFP</sequence>
<protein>
    <recommendedName>
        <fullName evidence="3">Fibronectin type-III domain-containing protein</fullName>
    </recommendedName>
</protein>
<dbReference type="InterPro" id="IPR036116">
    <property type="entry name" value="FN3_sf"/>
</dbReference>
<dbReference type="AlphaFoldDB" id="A0A532V589"/>
<evidence type="ECO:0008006" key="3">
    <source>
        <dbReference type="Google" id="ProtNLM"/>
    </source>
</evidence>
<dbReference type="Gene3D" id="2.60.40.10">
    <property type="entry name" value="Immunoglobulins"/>
    <property type="match status" value="1"/>
</dbReference>
<dbReference type="SUPFAM" id="SSF49265">
    <property type="entry name" value="Fibronectin type III"/>
    <property type="match status" value="1"/>
</dbReference>
<proteinExistence type="predicted"/>
<reference evidence="1 2" key="1">
    <citation type="submission" date="2017-06" db="EMBL/GenBank/DDBJ databases">
        <title>Novel microbial phyla capable of carbon fixation and sulfur reduction in deep-sea sediments.</title>
        <authorList>
            <person name="Huang J."/>
            <person name="Baker B."/>
            <person name="Wang Y."/>
        </authorList>
    </citation>
    <scope>NUCLEOTIDE SEQUENCE [LARGE SCALE GENOMIC DNA]</scope>
    <source>
        <strain evidence="1">B3_LCP</strain>
    </source>
</reference>
<dbReference type="InterPro" id="IPR013783">
    <property type="entry name" value="Ig-like_fold"/>
</dbReference>
<dbReference type="EMBL" id="NJBN01000001">
    <property type="protein sequence ID" value="TKJ42351.1"/>
    <property type="molecule type" value="Genomic_DNA"/>
</dbReference>
<comment type="caution">
    <text evidence="1">The sequence shown here is derived from an EMBL/GenBank/DDBJ whole genome shotgun (WGS) entry which is preliminary data.</text>
</comment>
<gene>
    <name evidence="1" type="ORF">CEE37_01330</name>
</gene>
<dbReference type="Proteomes" id="UP000319619">
    <property type="component" value="Unassembled WGS sequence"/>
</dbReference>
<evidence type="ECO:0000313" key="2">
    <source>
        <dbReference type="Proteomes" id="UP000319619"/>
    </source>
</evidence>
<organism evidence="1 2">
    <name type="scientific">candidate division LCP-89 bacterium B3_LCP</name>
    <dbReference type="NCBI Taxonomy" id="2012998"/>
    <lineage>
        <taxon>Bacteria</taxon>
        <taxon>Pseudomonadati</taxon>
        <taxon>Bacteria division LCP-89</taxon>
    </lineage>
</organism>